<dbReference type="Proteomes" id="UP000605361">
    <property type="component" value="Unassembled WGS sequence"/>
</dbReference>
<name>A0A931EYT7_9ACTN</name>
<gene>
    <name evidence="1" type="ORF">ITP53_26010</name>
</gene>
<proteinExistence type="predicted"/>
<dbReference type="AlphaFoldDB" id="A0A931EYT7"/>
<comment type="caution">
    <text evidence="1">The sequence shown here is derived from an EMBL/GenBank/DDBJ whole genome shotgun (WGS) entry which is preliminary data.</text>
</comment>
<evidence type="ECO:0000313" key="2">
    <source>
        <dbReference type="Proteomes" id="UP000605361"/>
    </source>
</evidence>
<evidence type="ECO:0000313" key="1">
    <source>
        <dbReference type="EMBL" id="MBF8189124.1"/>
    </source>
</evidence>
<sequence>MAKDSLTIKVRITGVRETLKAFKDLPEDASTELREGTLALSQLLAKKVEAAGRSDSPQSALVAGTVRARKDRVPVIVAGGPKKVGSRRTPARKILFGSEFGATTLKQFRPHVGNGSYWFFQTVEAHQHEIDSAWNKVAGDIARKFGGDG</sequence>
<dbReference type="RefSeq" id="WP_195898065.1">
    <property type="nucleotide sequence ID" value="NZ_JADOGI010000083.1"/>
</dbReference>
<dbReference type="EMBL" id="JADOGI010000083">
    <property type="protein sequence ID" value="MBF8189124.1"/>
    <property type="molecule type" value="Genomic_DNA"/>
</dbReference>
<organism evidence="1 2">
    <name type="scientific">Nonomuraea cypriaca</name>
    <dbReference type="NCBI Taxonomy" id="1187855"/>
    <lineage>
        <taxon>Bacteria</taxon>
        <taxon>Bacillati</taxon>
        <taxon>Actinomycetota</taxon>
        <taxon>Actinomycetes</taxon>
        <taxon>Streptosporangiales</taxon>
        <taxon>Streptosporangiaceae</taxon>
        <taxon>Nonomuraea</taxon>
    </lineage>
</organism>
<accession>A0A931EYT7</accession>
<reference evidence="1" key="1">
    <citation type="submission" date="2020-11" db="EMBL/GenBank/DDBJ databases">
        <title>Whole-genome analyses of Nonomuraea sp. K274.</title>
        <authorList>
            <person name="Veyisoglu A."/>
        </authorList>
    </citation>
    <scope>NUCLEOTIDE SEQUENCE</scope>
    <source>
        <strain evidence="1">K274</strain>
    </source>
</reference>
<protein>
    <submittedName>
        <fullName evidence="1">Uncharacterized protein</fullName>
    </submittedName>
</protein>
<keyword evidence="2" id="KW-1185">Reference proteome</keyword>